<evidence type="ECO:0000259" key="7">
    <source>
        <dbReference type="PROSITE" id="PS51296"/>
    </source>
</evidence>
<keyword evidence="6" id="KW-0411">Iron-sulfur</keyword>
<keyword evidence="3" id="KW-0479">Metal-binding</keyword>
<comment type="similarity">
    <text evidence="1">Belongs to the bacterial ring-hydroxylating dioxygenase alpha subunit family.</text>
</comment>
<evidence type="ECO:0000256" key="5">
    <source>
        <dbReference type="ARBA" id="ARBA00023004"/>
    </source>
</evidence>
<gene>
    <name evidence="8" type="primary">tphA2I</name>
    <name evidence="8" type="ORF">PDMSB3_0743</name>
</gene>
<dbReference type="EMBL" id="LR699554">
    <property type="protein sequence ID" value="VVD32041.1"/>
    <property type="molecule type" value="Genomic_DNA"/>
</dbReference>
<dbReference type="KEGG" id="pdio:PDMSB3_0743.1"/>
<keyword evidence="8" id="KW-0223">Dioxygenase</keyword>
<name>A0A5Q4ZJ35_9BURK</name>
<evidence type="ECO:0000313" key="8">
    <source>
        <dbReference type="EMBL" id="VVD32041.1"/>
    </source>
</evidence>
<dbReference type="GO" id="GO:0005506">
    <property type="term" value="F:iron ion binding"/>
    <property type="evidence" value="ECO:0007669"/>
    <property type="project" value="InterPro"/>
</dbReference>
<dbReference type="Gene3D" id="2.102.10.10">
    <property type="entry name" value="Rieske [2Fe-2S] iron-sulphur domain"/>
    <property type="match status" value="1"/>
</dbReference>
<dbReference type="AlphaFoldDB" id="A0A5Q4ZJ35"/>
<dbReference type="InterPro" id="IPR015879">
    <property type="entry name" value="Ring_hydroxy_dOase_asu_C_dom"/>
</dbReference>
<evidence type="ECO:0000256" key="4">
    <source>
        <dbReference type="ARBA" id="ARBA00023002"/>
    </source>
</evidence>
<dbReference type="CDD" id="cd08880">
    <property type="entry name" value="RHO_alpha_C_ahdA1c-like"/>
    <property type="match status" value="1"/>
</dbReference>
<dbReference type="EC" id="1.14.12.15" evidence="8"/>
<dbReference type="Pfam" id="PF00848">
    <property type="entry name" value="Ring_hydroxyl_A"/>
    <property type="match status" value="1"/>
</dbReference>
<feature type="domain" description="Rieske" evidence="7">
    <location>
        <begin position="53"/>
        <end position="170"/>
    </location>
</feature>
<keyword evidence="5" id="KW-0408">Iron</keyword>
<dbReference type="PROSITE" id="PS51296">
    <property type="entry name" value="RIESKE"/>
    <property type="match status" value="1"/>
</dbReference>
<evidence type="ECO:0000256" key="2">
    <source>
        <dbReference type="ARBA" id="ARBA00022714"/>
    </source>
</evidence>
<dbReference type="PRINTS" id="PR00090">
    <property type="entry name" value="RNGDIOXGNASE"/>
</dbReference>
<dbReference type="GO" id="GO:0051537">
    <property type="term" value="F:2 iron, 2 sulfur cluster binding"/>
    <property type="evidence" value="ECO:0007669"/>
    <property type="project" value="UniProtKB-KW"/>
</dbReference>
<sequence length="424" mass="47705">MTGKCDGTVATIGFPASRIRWPEEGITRVPLRVFSDAATYEREQDAVFRGPTWSFLCLDIEIPNAGDYITTKVGHTSVIVVRQQDGTIGALVNKCVHKGSVLCYEAQGHRKRPNFVCPYHNWVYNFDGELTSVAFEKGVQGKGGMPEDFDKSKFRLTKLRVETIRGLVFGSFSEEAPALKDYLGPTMVQHIERTLYGQVKILGRYSQVMHNNWKLYVENSRDNYHPSLLHAFFSTFKINRLSAEGGTLQDEDSRHHITFTKRYTDVGDQAYDSGVIRAMRDDFGLKDPSLIDQWMEYPDQITNAIQSIFPGFVLHQIMNSIGVRQVVPLGVDRCELIWTVLGFEEDTPEQTLIRRKQSNLVGPAGFVSMEDGTIGAFVEKGIRGDLDDAAVIEMGGKGTGPMATRATETSVRGFWKFYRELMDV</sequence>
<protein>
    <submittedName>
        <fullName evidence="8">Terephthalate 1,2-dioxygenase, terminal oxygenase component subunit alpha 1</fullName>
        <ecNumber evidence="8">1.14.12.15</ecNumber>
    </submittedName>
</protein>
<dbReference type="InterPro" id="IPR043264">
    <property type="entry name" value="AhdA1c-like_alpha_C"/>
</dbReference>
<dbReference type="GO" id="GO:0018628">
    <property type="term" value="F:terephthalate 1,2-dioxygenase activity"/>
    <property type="evidence" value="ECO:0007669"/>
    <property type="project" value="UniProtKB-EC"/>
</dbReference>
<evidence type="ECO:0000256" key="6">
    <source>
        <dbReference type="ARBA" id="ARBA00023014"/>
    </source>
</evidence>
<evidence type="ECO:0000313" key="9">
    <source>
        <dbReference type="Proteomes" id="UP000325811"/>
    </source>
</evidence>
<keyword evidence="9" id="KW-1185">Reference proteome</keyword>
<dbReference type="SUPFAM" id="SSF55961">
    <property type="entry name" value="Bet v1-like"/>
    <property type="match status" value="1"/>
</dbReference>
<accession>A0A5Q4ZJ35</accession>
<dbReference type="PANTHER" id="PTHR43756:SF1">
    <property type="entry name" value="3-PHENYLPROPIONATE_CINNAMIC ACID DIOXYGENASE SUBUNIT ALPHA"/>
    <property type="match status" value="1"/>
</dbReference>
<dbReference type="SUPFAM" id="SSF50022">
    <property type="entry name" value="ISP domain"/>
    <property type="match status" value="1"/>
</dbReference>
<dbReference type="Gene3D" id="3.90.380.10">
    <property type="entry name" value="Naphthalene 1,2-dioxygenase Alpha Subunit, Chain A, domain 1"/>
    <property type="match status" value="1"/>
</dbReference>
<dbReference type="InterPro" id="IPR036922">
    <property type="entry name" value="Rieske_2Fe-2S_sf"/>
</dbReference>
<dbReference type="PANTHER" id="PTHR43756">
    <property type="entry name" value="CHOLINE MONOOXYGENASE, CHLOROPLASTIC"/>
    <property type="match status" value="1"/>
</dbReference>
<dbReference type="InterPro" id="IPR017941">
    <property type="entry name" value="Rieske_2Fe-2S"/>
</dbReference>
<keyword evidence="2" id="KW-0001">2Fe-2S</keyword>
<dbReference type="RefSeq" id="WP_007176433.1">
    <property type="nucleotide sequence ID" value="NZ_LR699554.1"/>
</dbReference>
<keyword evidence="4 8" id="KW-0560">Oxidoreductase</keyword>
<reference evidence="8 9" key="1">
    <citation type="submission" date="2019-08" db="EMBL/GenBank/DDBJ databases">
        <authorList>
            <person name="Herpell B J."/>
        </authorList>
    </citation>
    <scope>NUCLEOTIDE SEQUENCE [LARGE SCALE GENOMIC DNA]</scope>
    <source>
        <strain evidence="9">Msb3</strain>
    </source>
</reference>
<organism evidence="8 9">
    <name type="scientific">Paraburkholderia dioscoreae</name>
    <dbReference type="NCBI Taxonomy" id="2604047"/>
    <lineage>
        <taxon>Bacteria</taxon>
        <taxon>Pseudomonadati</taxon>
        <taxon>Pseudomonadota</taxon>
        <taxon>Betaproteobacteria</taxon>
        <taxon>Burkholderiales</taxon>
        <taxon>Burkholderiaceae</taxon>
        <taxon>Paraburkholderia</taxon>
    </lineage>
</organism>
<dbReference type="Proteomes" id="UP000325811">
    <property type="component" value="Chromosome II"/>
</dbReference>
<evidence type="ECO:0000256" key="3">
    <source>
        <dbReference type="ARBA" id="ARBA00022723"/>
    </source>
</evidence>
<dbReference type="InterPro" id="IPR001663">
    <property type="entry name" value="Rng_hydr_dOase-A"/>
</dbReference>
<proteinExistence type="inferred from homology"/>
<evidence type="ECO:0000256" key="1">
    <source>
        <dbReference type="ARBA" id="ARBA00008751"/>
    </source>
</evidence>
<dbReference type="Pfam" id="PF00355">
    <property type="entry name" value="Rieske"/>
    <property type="match status" value="1"/>
</dbReference>